<organism evidence="2 3">
    <name type="scientific">Modestobacter versicolor</name>
    <dbReference type="NCBI Taxonomy" id="429133"/>
    <lineage>
        <taxon>Bacteria</taxon>
        <taxon>Bacillati</taxon>
        <taxon>Actinomycetota</taxon>
        <taxon>Actinomycetes</taxon>
        <taxon>Geodermatophilales</taxon>
        <taxon>Geodermatophilaceae</taxon>
        <taxon>Modestobacter</taxon>
    </lineage>
</organism>
<evidence type="ECO:0000313" key="2">
    <source>
        <dbReference type="EMBL" id="PZA18749.1"/>
    </source>
</evidence>
<name>A0A323V1Q4_9ACTN</name>
<feature type="non-terminal residue" evidence="2">
    <location>
        <position position="148"/>
    </location>
</feature>
<dbReference type="OrthoDB" id="3306666at2"/>
<dbReference type="GO" id="GO:0005886">
    <property type="term" value="C:plasma membrane"/>
    <property type="evidence" value="ECO:0007669"/>
    <property type="project" value="TreeGrafter"/>
</dbReference>
<dbReference type="PANTHER" id="PTHR32063">
    <property type="match status" value="1"/>
</dbReference>
<evidence type="ECO:0000256" key="1">
    <source>
        <dbReference type="SAM" id="Phobius"/>
    </source>
</evidence>
<dbReference type="PANTHER" id="PTHR32063:SF14">
    <property type="entry name" value="BLL4319 PROTEIN"/>
    <property type="match status" value="1"/>
</dbReference>
<gene>
    <name evidence="2" type="ORF">DMO24_24440</name>
</gene>
<keyword evidence="1" id="KW-0812">Transmembrane</keyword>
<dbReference type="PRINTS" id="PR00702">
    <property type="entry name" value="ACRIFLAVINRP"/>
</dbReference>
<accession>A0A323V1Q4</accession>
<proteinExistence type="predicted"/>
<keyword evidence="1" id="KW-0472">Membrane</keyword>
<dbReference type="Proteomes" id="UP000247602">
    <property type="component" value="Unassembled WGS sequence"/>
</dbReference>
<feature type="transmembrane region" description="Helical" evidence="1">
    <location>
        <begin position="77"/>
        <end position="97"/>
    </location>
</feature>
<dbReference type="GO" id="GO:0042910">
    <property type="term" value="F:xenobiotic transmembrane transporter activity"/>
    <property type="evidence" value="ECO:0007669"/>
    <property type="project" value="TreeGrafter"/>
</dbReference>
<feature type="transmembrane region" description="Helical" evidence="1">
    <location>
        <begin position="15"/>
        <end position="42"/>
    </location>
</feature>
<feature type="non-terminal residue" evidence="2">
    <location>
        <position position="1"/>
    </location>
</feature>
<dbReference type="EMBL" id="QKNV01000694">
    <property type="protein sequence ID" value="PZA18749.1"/>
    <property type="molecule type" value="Genomic_DNA"/>
</dbReference>
<reference evidence="2 3" key="1">
    <citation type="submission" date="2018-06" db="EMBL/GenBank/DDBJ databases">
        <title>Draft genome sequence of Modestobacter versicolor CP153-2.</title>
        <authorList>
            <person name="Gundlapally S.R."/>
        </authorList>
    </citation>
    <scope>NUCLEOTIDE SEQUENCE [LARGE SCALE GENOMIC DNA]</scope>
    <source>
        <strain evidence="2 3">CP153-2</strain>
    </source>
</reference>
<dbReference type="InterPro" id="IPR001036">
    <property type="entry name" value="Acrflvin-R"/>
</dbReference>
<dbReference type="AlphaFoldDB" id="A0A323V1Q4"/>
<comment type="caution">
    <text evidence="2">The sequence shown here is derived from an EMBL/GenBank/DDBJ whole genome shotgun (WGS) entry which is preliminary data.</text>
</comment>
<protein>
    <submittedName>
        <fullName evidence="2">Multidrug transporter AcrB</fullName>
    </submittedName>
</protein>
<dbReference type="Gene3D" id="1.20.1640.10">
    <property type="entry name" value="Multidrug efflux transporter AcrB transmembrane domain"/>
    <property type="match status" value="2"/>
</dbReference>
<keyword evidence="3" id="KW-1185">Reference proteome</keyword>
<dbReference type="Pfam" id="PF00873">
    <property type="entry name" value="ACR_tran"/>
    <property type="match status" value="1"/>
</dbReference>
<sequence>VMFLAGQTGLLFRELAIAMIAAIAFSGFISLSLAPMLCSKLLRHSERSRLSRWVDDRFQRLEAGYARLLDRVLKRPVLALVPVLLFLAGAGVLFTTLPTELAPAEDTGVVDGQVTAPEGTGFDRMNAYMHRIETDLQPLRDEGTLQVL</sequence>
<keyword evidence="1" id="KW-1133">Transmembrane helix</keyword>
<dbReference type="Gene3D" id="3.30.70.1430">
    <property type="entry name" value="Multidrug efflux transporter AcrB pore domain"/>
    <property type="match status" value="1"/>
</dbReference>
<evidence type="ECO:0000313" key="3">
    <source>
        <dbReference type="Proteomes" id="UP000247602"/>
    </source>
</evidence>